<dbReference type="SUPFAM" id="SSF53335">
    <property type="entry name" value="S-adenosyl-L-methionine-dependent methyltransferases"/>
    <property type="match status" value="1"/>
</dbReference>
<keyword evidence="2" id="KW-0808">Transferase</keyword>
<evidence type="ECO:0000256" key="1">
    <source>
        <dbReference type="ARBA" id="ARBA00022603"/>
    </source>
</evidence>
<evidence type="ECO:0000313" key="5">
    <source>
        <dbReference type="EMBL" id="CAK9218551.1"/>
    </source>
</evidence>
<gene>
    <name evidence="5" type="ORF">CSSPTR1EN2_LOCUS14041</name>
</gene>
<dbReference type="Pfam" id="PF08241">
    <property type="entry name" value="Methyltransf_11"/>
    <property type="match status" value="1"/>
</dbReference>
<dbReference type="PANTHER" id="PTHR13090:SF1">
    <property type="entry name" value="ARGININE-HYDROXYLASE NDUFAF5, MITOCHONDRIAL"/>
    <property type="match status" value="1"/>
</dbReference>
<evidence type="ECO:0000313" key="6">
    <source>
        <dbReference type="Proteomes" id="UP001497512"/>
    </source>
</evidence>
<evidence type="ECO:0000256" key="2">
    <source>
        <dbReference type="ARBA" id="ARBA00022679"/>
    </source>
</evidence>
<feature type="domain" description="Methyltransferase type 11" evidence="4">
    <location>
        <begin position="105"/>
        <end position="205"/>
    </location>
</feature>
<dbReference type="Proteomes" id="UP001497512">
    <property type="component" value="Chromosome 3"/>
</dbReference>
<evidence type="ECO:0000256" key="3">
    <source>
        <dbReference type="SAM" id="MobiDB-lite"/>
    </source>
</evidence>
<proteinExistence type="predicted"/>
<dbReference type="PANTHER" id="PTHR13090">
    <property type="entry name" value="ARGININE-HYDROXYLASE NDUFAF5, MITOCHONDRIAL"/>
    <property type="match status" value="1"/>
</dbReference>
<dbReference type="EMBL" id="OZ019895">
    <property type="protein sequence ID" value="CAK9218551.1"/>
    <property type="molecule type" value="Genomic_DNA"/>
</dbReference>
<evidence type="ECO:0000259" key="4">
    <source>
        <dbReference type="Pfam" id="PF08241"/>
    </source>
</evidence>
<feature type="compositionally biased region" description="Basic and acidic residues" evidence="3">
    <location>
        <begin position="381"/>
        <end position="390"/>
    </location>
</feature>
<organism evidence="5 6">
    <name type="scientific">Sphagnum troendelagicum</name>
    <dbReference type="NCBI Taxonomy" id="128251"/>
    <lineage>
        <taxon>Eukaryota</taxon>
        <taxon>Viridiplantae</taxon>
        <taxon>Streptophyta</taxon>
        <taxon>Embryophyta</taxon>
        <taxon>Bryophyta</taxon>
        <taxon>Sphagnophytina</taxon>
        <taxon>Sphagnopsida</taxon>
        <taxon>Sphagnales</taxon>
        <taxon>Sphagnaceae</taxon>
        <taxon>Sphagnum</taxon>
    </lineage>
</organism>
<dbReference type="InterPro" id="IPR050602">
    <property type="entry name" value="Malonyl-ACP_OMT"/>
</dbReference>
<sequence>MWSRELFCKAGKRILLPAPGEGAPVAAAQRLATRAAGEFSASGDEVGDRNADVFDRELKSKQRDRAAWFMHESDPILDTVTENLLDRLQDCKRMFPTALNLGGALDHVQRMLHGRGGIERLISMDTSVDMIGRSKRLAAMDGLTGEEAKRSALENMQIIADEEYLPFQAGSLDVVISSLGLHWVNDLPGAMSQCRTALKPDGLFLAAMFGGETLRELRIACTVAQLEREGGVSPRISPLAQVRDAGNLLTRAGFALPTVDVDEYTVRYPSAMELIEHLRSMGEVNAVRQRSLVMSRDTALATASIYQSMFGESDGTIPATFQVIYMAGWSPDISQKQPKRRGSATVSFKDLQTAFPPDAFSKTSDDPKSTSTTKSITELASESKERERTGQNESEETSGTTRLPSGSWFKLD</sequence>
<keyword evidence="1" id="KW-0489">Methyltransferase</keyword>
<dbReference type="InterPro" id="IPR029063">
    <property type="entry name" value="SAM-dependent_MTases_sf"/>
</dbReference>
<dbReference type="CDD" id="cd02440">
    <property type="entry name" value="AdoMet_MTases"/>
    <property type="match status" value="1"/>
</dbReference>
<name>A0ABP0UC43_9BRYO</name>
<protein>
    <recommendedName>
        <fullName evidence="4">Methyltransferase type 11 domain-containing protein</fullName>
    </recommendedName>
</protein>
<accession>A0ABP0UC43</accession>
<keyword evidence="6" id="KW-1185">Reference proteome</keyword>
<reference evidence="5" key="1">
    <citation type="submission" date="2024-02" db="EMBL/GenBank/DDBJ databases">
        <authorList>
            <consortium name="ELIXIR-Norway"/>
            <consortium name="Elixir Norway"/>
        </authorList>
    </citation>
    <scope>NUCLEOTIDE SEQUENCE</scope>
</reference>
<dbReference type="InterPro" id="IPR013216">
    <property type="entry name" value="Methyltransf_11"/>
</dbReference>
<dbReference type="Gene3D" id="3.40.50.150">
    <property type="entry name" value="Vaccinia Virus protein VP39"/>
    <property type="match status" value="1"/>
</dbReference>
<feature type="region of interest" description="Disordered" evidence="3">
    <location>
        <begin position="355"/>
        <end position="412"/>
    </location>
</feature>